<evidence type="ECO:0000313" key="2">
    <source>
        <dbReference type="EMBL" id="SCZ80422.1"/>
    </source>
</evidence>
<feature type="transmembrane region" description="Helical" evidence="1">
    <location>
        <begin position="70"/>
        <end position="87"/>
    </location>
</feature>
<name>A0A1G5S1Z8_PSEXY</name>
<feature type="transmembrane region" description="Helical" evidence="1">
    <location>
        <begin position="185"/>
        <end position="208"/>
    </location>
</feature>
<feature type="transmembrane region" description="Helical" evidence="1">
    <location>
        <begin position="258"/>
        <end position="276"/>
    </location>
</feature>
<keyword evidence="1" id="KW-1133">Transmembrane helix</keyword>
<protein>
    <submittedName>
        <fullName evidence="2">Uncharacterized protein</fullName>
    </submittedName>
</protein>
<evidence type="ECO:0000313" key="3">
    <source>
        <dbReference type="Proteomes" id="UP000199428"/>
    </source>
</evidence>
<gene>
    <name evidence="2" type="ORF">SAMN02910350_02283</name>
</gene>
<proteinExistence type="predicted"/>
<sequence>MQNIFDTENFKLDEYNPDSAGVALAKRVHIVINIIRLYGAALFFLAYYWIFYRESLFFDRWLFDSAKINLGIAIILFTEGLVLAYKAHVVKKTKKLSDEERLDYDVVLYQRGYYKRKMSRNTCLLTIAKLLAKMNDKERCKEAIENMTEGFNPDSVVKLKKWIDSDEELDPSFFEQQKMMSPFKVIYIFWLMAFAFGFVCTHYTNYYWYGFSKLAVGIFGMISMLGFSLVAPMILIYSLVIYTYVTGKEFKTPKFRKILLRIVILISVIVNVIWRFEVIDFGFDLSNDEYTVEDTYDESDYDDYSYDDHSSSDDYEADYYFDEDAEDSEDYYMDDVTIMNQMIILCNYLVKEGVISDFTIELGYNAKGYVKAEIAKDEDYVYMLYDNGMKDDEYGNSCIELVLEAEPLDENGNSLGQAEASLKGFYLVNAEKKTVIDEHKTHW</sequence>
<dbReference type="EMBL" id="FMWK01000014">
    <property type="protein sequence ID" value="SCZ80422.1"/>
    <property type="molecule type" value="Genomic_DNA"/>
</dbReference>
<feature type="transmembrane region" description="Helical" evidence="1">
    <location>
        <begin position="30"/>
        <end position="50"/>
    </location>
</feature>
<organism evidence="2 3">
    <name type="scientific">Pseudobutyrivibrio xylanivorans</name>
    <dbReference type="NCBI Taxonomy" id="185007"/>
    <lineage>
        <taxon>Bacteria</taxon>
        <taxon>Bacillati</taxon>
        <taxon>Bacillota</taxon>
        <taxon>Clostridia</taxon>
        <taxon>Lachnospirales</taxon>
        <taxon>Lachnospiraceae</taxon>
        <taxon>Pseudobutyrivibrio</taxon>
    </lineage>
</organism>
<dbReference type="AlphaFoldDB" id="A0A1G5S1Z8"/>
<reference evidence="2 3" key="1">
    <citation type="submission" date="2016-10" db="EMBL/GenBank/DDBJ databases">
        <authorList>
            <person name="de Groot N.N."/>
        </authorList>
    </citation>
    <scope>NUCLEOTIDE SEQUENCE [LARGE SCALE GENOMIC DNA]</scope>
    <source>
        <strain evidence="2 3">DSM 10317</strain>
    </source>
</reference>
<keyword evidence="1" id="KW-0472">Membrane</keyword>
<feature type="transmembrane region" description="Helical" evidence="1">
    <location>
        <begin position="214"/>
        <end position="246"/>
    </location>
</feature>
<keyword evidence="1" id="KW-0812">Transmembrane</keyword>
<evidence type="ECO:0000256" key="1">
    <source>
        <dbReference type="SAM" id="Phobius"/>
    </source>
</evidence>
<accession>A0A1G5S1Z8</accession>
<dbReference type="Proteomes" id="UP000199428">
    <property type="component" value="Unassembled WGS sequence"/>
</dbReference>
<dbReference type="RefSeq" id="WP_090163541.1">
    <property type="nucleotide sequence ID" value="NZ_FMWK01000014.1"/>
</dbReference>